<feature type="signal peptide" evidence="1">
    <location>
        <begin position="1"/>
        <end position="19"/>
    </location>
</feature>
<reference evidence="3" key="1">
    <citation type="submission" date="2016-10" db="EMBL/GenBank/DDBJ databases">
        <authorList>
            <person name="Varghese N."/>
            <person name="Submissions S."/>
        </authorList>
    </citation>
    <scope>NUCLEOTIDE SEQUENCE [LARGE SCALE GENOMIC DNA]</scope>
    <source>
        <strain evidence="3">CGMCC 1.9127</strain>
    </source>
</reference>
<protein>
    <submittedName>
        <fullName evidence="2">Uncharacterized protein</fullName>
    </submittedName>
</protein>
<feature type="chain" id="PRO_5011536791" evidence="1">
    <location>
        <begin position="20"/>
        <end position="124"/>
    </location>
</feature>
<keyword evidence="1" id="KW-0732">Signal</keyword>
<name>A0A1H7TTV4_9GAMM</name>
<accession>A0A1H7TTV4</accession>
<dbReference type="RefSeq" id="WP_085285917.1">
    <property type="nucleotide sequence ID" value="NZ_FOBI01000029.1"/>
</dbReference>
<dbReference type="Proteomes" id="UP000199297">
    <property type="component" value="Unassembled WGS sequence"/>
</dbReference>
<dbReference type="AlphaFoldDB" id="A0A1H7TTV4"/>
<proteinExistence type="predicted"/>
<keyword evidence="3" id="KW-1185">Reference proteome</keyword>
<evidence type="ECO:0000256" key="1">
    <source>
        <dbReference type="SAM" id="SignalP"/>
    </source>
</evidence>
<dbReference type="EMBL" id="FOBI01000029">
    <property type="protein sequence ID" value="SEL88280.1"/>
    <property type="molecule type" value="Genomic_DNA"/>
</dbReference>
<gene>
    <name evidence="2" type="ORF">SAMN05216262_1296</name>
</gene>
<evidence type="ECO:0000313" key="3">
    <source>
        <dbReference type="Proteomes" id="UP000199297"/>
    </source>
</evidence>
<dbReference type="STRING" id="641665.GCA_002104455_01965"/>
<dbReference type="OrthoDB" id="6314958at2"/>
<evidence type="ECO:0000313" key="2">
    <source>
        <dbReference type="EMBL" id="SEL88280.1"/>
    </source>
</evidence>
<sequence length="124" mass="13572">MQKNSARILALLLMMVAFIGQTMTFNSSIPCQSSANTQLSTLNESLKQNDPSALTIENNEDCCGFTCCDLDCSCYANSCASLIFFTFNARTLKALSLTDAIASPYEASIKLFINSPYRPPIFIT</sequence>
<organism evidence="2 3">
    <name type="scientific">Colwellia chukchiensis</name>
    <dbReference type="NCBI Taxonomy" id="641665"/>
    <lineage>
        <taxon>Bacteria</taxon>
        <taxon>Pseudomonadati</taxon>
        <taxon>Pseudomonadota</taxon>
        <taxon>Gammaproteobacteria</taxon>
        <taxon>Alteromonadales</taxon>
        <taxon>Colwelliaceae</taxon>
        <taxon>Colwellia</taxon>
    </lineage>
</organism>